<reference evidence="1 2" key="1">
    <citation type="submission" date="2020-11" db="EMBL/GenBank/DDBJ databases">
        <title>Closed and high quality bacterial genomes of the OMM12 community.</title>
        <authorList>
            <person name="Marbouty M."/>
            <person name="Lamy-Besnier Q."/>
            <person name="Debarbieux L."/>
            <person name="Koszul R."/>
        </authorList>
    </citation>
    <scope>NUCLEOTIDE SEQUENCE [LARGE SCALE GENOMIC DNA]</scope>
    <source>
        <strain evidence="1 2">KB18</strain>
    </source>
</reference>
<sequence length="184" mass="21891">MSDIPKSERSESPLRAQHMIYNIRKRITAELMATFGYSQKRFEKHIKAVTAYVVNEEEREELAAKIREQEEDFNLWFIQQERARVLTFCQDISVHMRAANTIWPDYWSEYEERRLQWDKAMECCNMLQDELQYIAEALPADKNKYTGIVLEIEHLFNTIKSLRQSDNRFKKHLKGPKRKAAGDS</sequence>
<accession>A0AA92QXP3</accession>
<protein>
    <submittedName>
        <fullName evidence="1">Uncharacterized protein</fullName>
    </submittedName>
</protein>
<dbReference type="AlphaFoldDB" id="A0AA92QXP3"/>
<dbReference type="EMBL" id="CP065321">
    <property type="protein sequence ID" value="QQR31158.1"/>
    <property type="molecule type" value="Genomic_DNA"/>
</dbReference>
<evidence type="ECO:0000313" key="1">
    <source>
        <dbReference type="EMBL" id="QQR31158.1"/>
    </source>
</evidence>
<gene>
    <name evidence="1" type="ORF">I5Q82_05625</name>
</gene>
<dbReference type="RefSeq" id="WP_066539037.1">
    <property type="nucleotide sequence ID" value="NZ_CP021422.1"/>
</dbReference>
<proteinExistence type="predicted"/>
<dbReference type="Proteomes" id="UP000596035">
    <property type="component" value="Chromosome"/>
</dbReference>
<evidence type="ECO:0000313" key="2">
    <source>
        <dbReference type="Proteomes" id="UP000596035"/>
    </source>
</evidence>
<name>A0AA92QXP3_9FIRM</name>
<organism evidence="1 2">
    <name type="scientific">Acutalibacter muris</name>
    <dbReference type="NCBI Taxonomy" id="1796620"/>
    <lineage>
        <taxon>Bacteria</taxon>
        <taxon>Bacillati</taxon>
        <taxon>Bacillota</taxon>
        <taxon>Clostridia</taxon>
        <taxon>Eubacteriales</taxon>
        <taxon>Acutalibacteraceae</taxon>
        <taxon>Acutalibacter</taxon>
    </lineage>
</organism>